<gene>
    <name evidence="1" type="ORF">MVAC_03471</name>
</gene>
<name>K0UYY8_MYCVA</name>
<protein>
    <recommendedName>
        <fullName evidence="3">AbiEi antitoxin C-terminal domain-containing protein</fullName>
    </recommendedName>
</protein>
<evidence type="ECO:0000313" key="1">
    <source>
        <dbReference type="EMBL" id="EJZ11966.1"/>
    </source>
</evidence>
<dbReference type="RefSeq" id="WP_003929889.1">
    <property type="nucleotide sequence ID" value="NZ_JH814688.1"/>
</dbReference>
<comment type="caution">
    <text evidence="1">The sequence shown here is derived from an EMBL/GenBank/DDBJ whole genome shotgun (WGS) entry which is preliminary data.</text>
</comment>
<dbReference type="PATRIC" id="fig|1194972.3.peg.701"/>
<reference evidence="1 2" key="1">
    <citation type="journal article" date="2012" name="J. Bacteriol.">
        <title>Complete Genome Sequence of Mycobacterium vaccae Type Strain ATCC 25954.</title>
        <authorList>
            <person name="Ho Y.S."/>
            <person name="Adroub S.A."/>
            <person name="Abadi M."/>
            <person name="Al Alwan B."/>
            <person name="Alkhateeb R."/>
            <person name="Gao G."/>
            <person name="Ragab A."/>
            <person name="Ali S."/>
            <person name="van Soolingen D."/>
            <person name="Bitter W."/>
            <person name="Pain A."/>
            <person name="Abdallah A.M."/>
        </authorList>
    </citation>
    <scope>NUCLEOTIDE SEQUENCE [LARGE SCALE GENOMIC DNA]</scope>
    <source>
        <strain evidence="1 2">ATCC 25954</strain>
    </source>
</reference>
<dbReference type="Proteomes" id="UP000006072">
    <property type="component" value="Unassembled WGS sequence"/>
</dbReference>
<dbReference type="eggNOG" id="COG5340">
    <property type="taxonomic scope" value="Bacteria"/>
</dbReference>
<dbReference type="EMBL" id="ALQA01000005">
    <property type="protein sequence ID" value="EJZ11966.1"/>
    <property type="molecule type" value="Genomic_DNA"/>
</dbReference>
<organism evidence="1 2">
    <name type="scientific">Mycolicibacterium vaccae ATCC 25954</name>
    <dbReference type="NCBI Taxonomy" id="1194972"/>
    <lineage>
        <taxon>Bacteria</taxon>
        <taxon>Bacillati</taxon>
        <taxon>Actinomycetota</taxon>
        <taxon>Actinomycetes</taxon>
        <taxon>Mycobacteriales</taxon>
        <taxon>Mycobacteriaceae</taxon>
        <taxon>Mycolicibacterium</taxon>
    </lineage>
</organism>
<dbReference type="AlphaFoldDB" id="K0UYY8"/>
<keyword evidence="2" id="KW-1185">Reference proteome</keyword>
<sequence length="274" mass="30720">MDRPFLGQEAIAAGLLTRGALRWHHRKVLPGVYLPATARRDTLNMAYAAWLWTGREGVIAGLTAAALHGVKGVDVEAPIEVIAEPRRVQPGVIVRHERLGADEIRPYGQMRITTPARTAFDLARRLPRDDAVVLLDMLSAVTGITRADVAPLRQRYRSARGTAHAYKALDLMDGGSRSPEETMVRLWLIDGGLPPPETRIHIGDHIWESVIGLGWPKARVAVQWAEHRYNLASDILFRDLLRRQHWQLIEVASFHIGIGVVSRCREALRRSPFR</sequence>
<proteinExistence type="predicted"/>
<dbReference type="HOGENOM" id="CLU_052626_5_2_11"/>
<evidence type="ECO:0008006" key="3">
    <source>
        <dbReference type="Google" id="ProtNLM"/>
    </source>
</evidence>
<accession>K0UYY8</accession>
<evidence type="ECO:0000313" key="2">
    <source>
        <dbReference type="Proteomes" id="UP000006072"/>
    </source>
</evidence>